<name>A0A1X9YNS4_9BACT</name>
<comment type="similarity">
    <text evidence="9">Belongs to the carbohydrate kinase PfkB family. Ribokinase subfamily.</text>
</comment>
<comment type="subcellular location">
    <subcellularLocation>
        <location evidence="9">Cytoplasm</location>
    </subcellularLocation>
</comment>
<comment type="cofactor">
    <cofactor evidence="9">
        <name>Mg(2+)</name>
        <dbReference type="ChEBI" id="CHEBI:18420"/>
    </cofactor>
    <text evidence="9">Requires a divalent cation, most likely magnesium in vivo, as an electrophilic catalyst to aid phosphoryl group transfer. It is the chelate of the metal and the nucleotide that is the actual substrate.</text>
</comment>
<dbReference type="RefSeq" id="WP_025604560.1">
    <property type="nucleotide sequence ID" value="NZ_CP021235.1"/>
</dbReference>
<dbReference type="GO" id="GO:0046872">
    <property type="term" value="F:metal ion binding"/>
    <property type="evidence" value="ECO:0007669"/>
    <property type="project" value="UniProtKB-KW"/>
</dbReference>
<feature type="binding site" evidence="9">
    <location>
        <position position="292"/>
    </location>
    <ligand>
        <name>K(+)</name>
        <dbReference type="ChEBI" id="CHEBI:29103"/>
    </ligand>
</feature>
<keyword evidence="8 9" id="KW-0119">Carbohydrate metabolism</keyword>
<dbReference type="InterPro" id="IPR002139">
    <property type="entry name" value="Ribo/fructo_kinase"/>
</dbReference>
<dbReference type="HAMAP" id="MF_01987">
    <property type="entry name" value="Ribokinase"/>
    <property type="match status" value="1"/>
</dbReference>
<evidence type="ECO:0000256" key="2">
    <source>
        <dbReference type="ARBA" id="ARBA00022723"/>
    </source>
</evidence>
<evidence type="ECO:0000259" key="10">
    <source>
        <dbReference type="Pfam" id="PF00294"/>
    </source>
</evidence>
<evidence type="ECO:0000256" key="7">
    <source>
        <dbReference type="ARBA" id="ARBA00022958"/>
    </source>
</evidence>
<evidence type="ECO:0000256" key="3">
    <source>
        <dbReference type="ARBA" id="ARBA00022741"/>
    </source>
</evidence>
<gene>
    <name evidence="9" type="primary">rbsK</name>
    <name evidence="11" type="ORF">CA264_03275</name>
</gene>
<dbReference type="InterPro" id="IPR011611">
    <property type="entry name" value="PfkB_dom"/>
</dbReference>
<reference evidence="12" key="1">
    <citation type="submission" date="2017-05" db="EMBL/GenBank/DDBJ databases">
        <authorList>
            <person name="Ray J."/>
            <person name="Price M."/>
            <person name="Deutschbauer A."/>
        </authorList>
    </citation>
    <scope>NUCLEOTIDE SEQUENCE [LARGE SCALE GENOMIC DNA]</scope>
    <source>
        <strain evidence="12">DSM 19842</strain>
    </source>
</reference>
<feature type="active site" description="Proton acceptor" evidence="9">
    <location>
        <position position="257"/>
    </location>
</feature>
<comment type="caution">
    <text evidence="9">Lacks conserved residue(s) required for the propagation of feature annotation.</text>
</comment>
<dbReference type="AlphaFoldDB" id="A0A1X9YNS4"/>
<dbReference type="UniPathway" id="UPA00916">
    <property type="reaction ID" value="UER00889"/>
</dbReference>
<comment type="function">
    <text evidence="9">Catalyzes the phosphorylation of ribose at O-5 in a reaction requiring ATP and magnesium. The resulting D-ribose-5-phosphate can then be used either for sythesis of nucleotides, histidine, and tryptophan, or as a component of the pentose phosphate pathway.</text>
</comment>
<feature type="binding site" evidence="9">
    <location>
        <begin position="225"/>
        <end position="230"/>
    </location>
    <ligand>
        <name>ATP</name>
        <dbReference type="ChEBI" id="CHEBI:30616"/>
    </ligand>
</feature>
<keyword evidence="12" id="KW-1185">Reference proteome</keyword>
<dbReference type="Pfam" id="PF00294">
    <property type="entry name" value="PfkB"/>
    <property type="match status" value="1"/>
</dbReference>
<comment type="activity regulation">
    <text evidence="9">Activated by a monovalent cation that binds near, but not in, the active site. The most likely occupant of the site in vivo is potassium. Ion binding induces a conformational change that may alter substrate affinity.</text>
</comment>
<evidence type="ECO:0000313" key="11">
    <source>
        <dbReference type="EMBL" id="ARS34540.1"/>
    </source>
</evidence>
<dbReference type="PRINTS" id="PR00990">
    <property type="entry name" value="RIBOKINASE"/>
</dbReference>
<feature type="binding site" evidence="9">
    <location>
        <begin position="256"/>
        <end position="257"/>
    </location>
    <ligand>
        <name>ATP</name>
        <dbReference type="ChEBI" id="CHEBI:30616"/>
    </ligand>
</feature>
<dbReference type="STRING" id="709015.GCA_000472485_00649"/>
<dbReference type="Gene3D" id="3.40.1190.20">
    <property type="match status" value="1"/>
</dbReference>
<comment type="pathway">
    <text evidence="9">Carbohydrate metabolism; D-ribose degradation; D-ribose 5-phosphate from beta-D-ribopyranose: step 2/2.</text>
</comment>
<dbReference type="EC" id="2.7.1.15" evidence="9"/>
<keyword evidence="3 9" id="KW-0547">Nucleotide-binding</keyword>
<feature type="binding site" evidence="9">
    <location>
        <begin position="41"/>
        <end position="45"/>
    </location>
    <ligand>
        <name>substrate</name>
    </ligand>
</feature>
<dbReference type="InterPro" id="IPR029056">
    <property type="entry name" value="Ribokinase-like"/>
</dbReference>
<keyword evidence="6 9" id="KW-0460">Magnesium</keyword>
<keyword evidence="4 9" id="KW-0418">Kinase</keyword>
<dbReference type="EMBL" id="CP021235">
    <property type="protein sequence ID" value="ARS34540.1"/>
    <property type="molecule type" value="Genomic_DNA"/>
</dbReference>
<keyword evidence="5 9" id="KW-0067">ATP-binding</keyword>
<feature type="binding site" evidence="9">
    <location>
        <position position="290"/>
    </location>
    <ligand>
        <name>K(+)</name>
        <dbReference type="ChEBI" id="CHEBI:29103"/>
    </ligand>
</feature>
<feature type="binding site" evidence="9">
    <location>
        <position position="251"/>
    </location>
    <ligand>
        <name>K(+)</name>
        <dbReference type="ChEBI" id="CHEBI:29103"/>
    </ligand>
</feature>
<keyword evidence="9" id="KW-0963">Cytoplasm</keyword>
<dbReference type="KEGG" id="pact:CA264_03275"/>
<accession>A0A1X9YNS4</accession>
<dbReference type="OrthoDB" id="9775849at2"/>
<comment type="catalytic activity">
    <reaction evidence="9">
        <text>D-ribose + ATP = D-ribose 5-phosphate + ADP + H(+)</text>
        <dbReference type="Rhea" id="RHEA:13697"/>
        <dbReference type="ChEBI" id="CHEBI:15378"/>
        <dbReference type="ChEBI" id="CHEBI:30616"/>
        <dbReference type="ChEBI" id="CHEBI:47013"/>
        <dbReference type="ChEBI" id="CHEBI:78346"/>
        <dbReference type="ChEBI" id="CHEBI:456216"/>
        <dbReference type="EC" id="2.7.1.15"/>
    </reaction>
</comment>
<sequence>MQKGQLLALGSINKDIQVRVDRWPKPGETQQADDLLMLSGGKAANRAYMACKLGVPSVLISRLGDDPEAEEALQPLREMGVNLEHTRRVPGQRTGLAMIAVRPDGDKSILAAGNANQHWEQDAPALVEKVISAAPAGSVLTLDLEIPAFVVRQAIKAARARGFQIVLDPSPTNQVEASYYKAADFITPDRSEAEQLVGFEIKSKEDGFRACEAILQKGAPNALVKMGELGYVMITDGTREHIAAPDAHVVDKTGGGDAFASAFACALLEGKSASGALRFAAAASSLAVEAYGSQPAYPDREAIEKKMAESGAAISR</sequence>
<keyword evidence="7 9" id="KW-0630">Potassium</keyword>
<dbReference type="GO" id="GO:0004747">
    <property type="term" value="F:ribokinase activity"/>
    <property type="evidence" value="ECO:0007669"/>
    <property type="project" value="UniProtKB-UniRule"/>
</dbReference>
<dbReference type="GO" id="GO:0005524">
    <property type="term" value="F:ATP binding"/>
    <property type="evidence" value="ECO:0007669"/>
    <property type="project" value="UniProtKB-UniRule"/>
</dbReference>
<protein>
    <recommendedName>
        <fullName evidence="9">Ribokinase</fullName>
        <shortName evidence="9">RK</shortName>
        <ecNumber evidence="9">2.7.1.15</ecNumber>
    </recommendedName>
</protein>
<dbReference type="PANTHER" id="PTHR10584:SF166">
    <property type="entry name" value="RIBOKINASE"/>
    <property type="match status" value="1"/>
</dbReference>
<feature type="domain" description="Carbohydrate kinase PfkB" evidence="10">
    <location>
        <begin position="6"/>
        <end position="299"/>
    </location>
</feature>
<dbReference type="GO" id="GO:0005737">
    <property type="term" value="C:cytoplasm"/>
    <property type="evidence" value="ECO:0007669"/>
    <property type="project" value="UniProtKB-SubCell"/>
</dbReference>
<evidence type="ECO:0000256" key="8">
    <source>
        <dbReference type="ARBA" id="ARBA00023277"/>
    </source>
</evidence>
<evidence type="ECO:0000256" key="6">
    <source>
        <dbReference type="ARBA" id="ARBA00022842"/>
    </source>
</evidence>
<keyword evidence="2 9" id="KW-0479">Metal-binding</keyword>
<evidence type="ECO:0000256" key="1">
    <source>
        <dbReference type="ARBA" id="ARBA00022679"/>
    </source>
</evidence>
<feature type="binding site" evidence="9">
    <location>
        <begin position="13"/>
        <end position="15"/>
    </location>
    <ligand>
        <name>substrate</name>
    </ligand>
</feature>
<proteinExistence type="inferred from homology"/>
<dbReference type="InterPro" id="IPR011877">
    <property type="entry name" value="Ribokinase"/>
</dbReference>
<organism evidence="11 12">
    <name type="scientific">Pontibacter actiniarum</name>
    <dbReference type="NCBI Taxonomy" id="323450"/>
    <lineage>
        <taxon>Bacteria</taxon>
        <taxon>Pseudomonadati</taxon>
        <taxon>Bacteroidota</taxon>
        <taxon>Cytophagia</taxon>
        <taxon>Cytophagales</taxon>
        <taxon>Hymenobacteraceae</taxon>
        <taxon>Pontibacter</taxon>
    </lineage>
</organism>
<evidence type="ECO:0000256" key="9">
    <source>
        <dbReference type="HAMAP-Rule" id="MF_01987"/>
    </source>
</evidence>
<evidence type="ECO:0000256" key="5">
    <source>
        <dbReference type="ARBA" id="ARBA00022840"/>
    </source>
</evidence>
<feature type="binding site" evidence="9">
    <location>
        <position position="253"/>
    </location>
    <ligand>
        <name>K(+)</name>
        <dbReference type="ChEBI" id="CHEBI:29103"/>
    </ligand>
</feature>
<feature type="binding site" evidence="9">
    <location>
        <position position="145"/>
    </location>
    <ligand>
        <name>substrate</name>
    </ligand>
</feature>
<evidence type="ECO:0000313" key="12">
    <source>
        <dbReference type="Proteomes" id="UP000266292"/>
    </source>
</evidence>
<feature type="binding site" evidence="9">
    <location>
        <position position="257"/>
    </location>
    <ligand>
        <name>substrate</name>
    </ligand>
</feature>
<dbReference type="SUPFAM" id="SSF53613">
    <property type="entry name" value="Ribokinase-like"/>
    <property type="match status" value="1"/>
</dbReference>
<dbReference type="GO" id="GO:0019303">
    <property type="term" value="P:D-ribose catabolic process"/>
    <property type="evidence" value="ECO:0007669"/>
    <property type="project" value="UniProtKB-UniRule"/>
</dbReference>
<dbReference type="PANTHER" id="PTHR10584">
    <property type="entry name" value="SUGAR KINASE"/>
    <property type="match status" value="1"/>
</dbReference>
<dbReference type="Proteomes" id="UP000266292">
    <property type="component" value="Chromosome"/>
</dbReference>
<keyword evidence="1 9" id="KW-0808">Transferase</keyword>
<evidence type="ECO:0000256" key="4">
    <source>
        <dbReference type="ARBA" id="ARBA00022777"/>
    </source>
</evidence>
<dbReference type="CDD" id="cd01174">
    <property type="entry name" value="ribokinase"/>
    <property type="match status" value="1"/>
</dbReference>
<feature type="binding site" evidence="9">
    <location>
        <position position="287"/>
    </location>
    <ligand>
        <name>K(+)</name>
        <dbReference type="ChEBI" id="CHEBI:29103"/>
    </ligand>
</feature>
<comment type="subunit">
    <text evidence="9">Homodimer.</text>
</comment>